<name>A0A2D3UTA2_9PEZI</name>
<dbReference type="EMBL" id="FJUY01000007">
    <property type="protein sequence ID" value="CZT19621.1"/>
    <property type="molecule type" value="Genomic_DNA"/>
</dbReference>
<organism evidence="1 2">
    <name type="scientific">Ramularia collo-cygni</name>
    <dbReference type="NCBI Taxonomy" id="112498"/>
    <lineage>
        <taxon>Eukaryota</taxon>
        <taxon>Fungi</taxon>
        <taxon>Dikarya</taxon>
        <taxon>Ascomycota</taxon>
        <taxon>Pezizomycotina</taxon>
        <taxon>Dothideomycetes</taxon>
        <taxon>Dothideomycetidae</taxon>
        <taxon>Mycosphaerellales</taxon>
        <taxon>Mycosphaerellaceae</taxon>
        <taxon>Ramularia</taxon>
    </lineage>
</organism>
<evidence type="ECO:0000313" key="2">
    <source>
        <dbReference type="Proteomes" id="UP000225277"/>
    </source>
</evidence>
<reference evidence="1 2" key="1">
    <citation type="submission" date="2016-03" db="EMBL/GenBank/DDBJ databases">
        <authorList>
            <person name="Ploux O."/>
        </authorList>
    </citation>
    <scope>NUCLEOTIDE SEQUENCE [LARGE SCALE GENOMIC DNA]</scope>
    <source>
        <strain evidence="1 2">URUG2</strain>
    </source>
</reference>
<protein>
    <submittedName>
        <fullName evidence="1">Uncharacterized protein</fullName>
    </submittedName>
</protein>
<evidence type="ECO:0000313" key="1">
    <source>
        <dbReference type="EMBL" id="CZT19621.1"/>
    </source>
</evidence>
<dbReference type="STRING" id="112498.A0A2D3UTA2"/>
<dbReference type="AlphaFoldDB" id="A0A2D3UTA2"/>
<sequence>MSKVPSALSSNWPLPDVPMSAVELAVFYPHHSMWPEYLLRFFRNGWTMALVAKAQLWARGALQREEYTKRSNALRKAKKTAGDNKYGVTNFVRISTHSYPPISPNISQDSSNPPFSGYAELKPFVALNQGQQLTSAQSQQQAQAYNPTQCTTPFTPPANITLSTTHPTLRMVQNGIVNFPTGDDAGRFTKVILWAKENHTLDLYTTAHVASIAANPANVLRDGRRVGGLPLEAFGNRWDQGCAVRMAAVRRGW</sequence>
<dbReference type="OrthoDB" id="3796227at2759"/>
<accession>A0A2D3UTA2</accession>
<dbReference type="GeneID" id="35600633"/>
<dbReference type="PROSITE" id="PS50096">
    <property type="entry name" value="IQ"/>
    <property type="match status" value="1"/>
</dbReference>
<dbReference type="Proteomes" id="UP000225277">
    <property type="component" value="Unassembled WGS sequence"/>
</dbReference>
<keyword evidence="2" id="KW-1185">Reference proteome</keyword>
<proteinExistence type="predicted"/>
<dbReference type="RefSeq" id="XP_023626511.1">
    <property type="nucleotide sequence ID" value="XM_023770743.1"/>
</dbReference>
<gene>
    <name evidence="1" type="ORF">RCC_05472</name>
</gene>